<dbReference type="Gene3D" id="1.10.260.80">
    <property type="match status" value="1"/>
</dbReference>
<dbReference type="Gene3D" id="3.40.50.1000">
    <property type="entry name" value="HAD superfamily/HAD-like"/>
    <property type="match status" value="1"/>
</dbReference>
<evidence type="ECO:0000313" key="1">
    <source>
        <dbReference type="EMBL" id="SMG28935.1"/>
    </source>
</evidence>
<dbReference type="GO" id="GO:0008967">
    <property type="term" value="F:phosphoglycolate phosphatase activity"/>
    <property type="evidence" value="ECO:0007669"/>
    <property type="project" value="TreeGrafter"/>
</dbReference>
<dbReference type="PANTHER" id="PTHR43434:SF1">
    <property type="entry name" value="PHOSPHOGLYCOLATE PHOSPHATASE"/>
    <property type="match status" value="1"/>
</dbReference>
<dbReference type="Pfam" id="PF00702">
    <property type="entry name" value="Hydrolase"/>
    <property type="match status" value="1"/>
</dbReference>
<dbReference type="Proteomes" id="UP000193355">
    <property type="component" value="Unassembled WGS sequence"/>
</dbReference>
<dbReference type="SUPFAM" id="SSF56784">
    <property type="entry name" value="HAD-like"/>
    <property type="match status" value="1"/>
</dbReference>
<dbReference type="SFLD" id="SFLDS00003">
    <property type="entry name" value="Haloacid_Dehalogenase"/>
    <property type="match status" value="1"/>
</dbReference>
<dbReference type="OrthoDB" id="5623813at2"/>
<organism evidence="1 2">
    <name type="scientific">Dethiosulfovibrio salsuginis</name>
    <dbReference type="NCBI Taxonomy" id="561720"/>
    <lineage>
        <taxon>Bacteria</taxon>
        <taxon>Thermotogati</taxon>
        <taxon>Synergistota</taxon>
        <taxon>Synergistia</taxon>
        <taxon>Synergistales</taxon>
        <taxon>Dethiosulfovibrionaceae</taxon>
        <taxon>Dethiosulfovibrio</taxon>
    </lineage>
</organism>
<sequence>MTASPMWNPLNSGGFIFDWDGVLADTRLDFSPVREKYFGGKDVPILEEMAKMDEGDRELLSEEIRRLEIDGASLATAVPGGQDLVSLLDDRGIPWSVVSRNCPESIYLAAKTIGFDLPKNTFHRESGHVKPSPEALWMASDAMGVPARSCTVIGDFVYDILGARRAGMRALLVERGPEKWSHWADGHFFRLKELLVSLREGVELVPWEYRSLVQNRGLNWLCSAWEISLEVPSPLAKEDLDLVFKLASLGVGTFIASKEEQPVDIWQEVPWLSSEFLGKPQCAVLEGLLSRRFPMATVQSEGCGVSLELFRSHPELKMEDILR</sequence>
<accession>A0A1X7JNC0</accession>
<keyword evidence="2" id="KW-1185">Reference proteome</keyword>
<dbReference type="PANTHER" id="PTHR43434">
    <property type="entry name" value="PHOSPHOGLYCOLATE PHOSPHATASE"/>
    <property type="match status" value="1"/>
</dbReference>
<dbReference type="GO" id="GO:0006281">
    <property type="term" value="P:DNA repair"/>
    <property type="evidence" value="ECO:0007669"/>
    <property type="project" value="TreeGrafter"/>
</dbReference>
<reference evidence="2" key="1">
    <citation type="submission" date="2017-04" db="EMBL/GenBank/DDBJ databases">
        <authorList>
            <person name="Varghese N."/>
            <person name="Submissions S."/>
        </authorList>
    </citation>
    <scope>NUCLEOTIDE SEQUENCE [LARGE SCALE GENOMIC DNA]</scope>
    <source>
        <strain evidence="2">USBA 82</strain>
    </source>
</reference>
<dbReference type="CDD" id="cd07505">
    <property type="entry name" value="HAD_BPGM-like"/>
    <property type="match status" value="1"/>
</dbReference>
<dbReference type="InterPro" id="IPR050155">
    <property type="entry name" value="HAD-like_hydrolase_sf"/>
</dbReference>
<dbReference type="RefSeq" id="WP_159448260.1">
    <property type="nucleotide sequence ID" value="NZ_FXBB01000013.1"/>
</dbReference>
<proteinExistence type="predicted"/>
<dbReference type="SFLD" id="SFLDG01129">
    <property type="entry name" value="C1.5:_HAD__Beta-PGM__Phosphata"/>
    <property type="match status" value="1"/>
</dbReference>
<dbReference type="EMBL" id="FXBB01000013">
    <property type="protein sequence ID" value="SMG28935.1"/>
    <property type="molecule type" value="Genomic_DNA"/>
</dbReference>
<dbReference type="InterPro" id="IPR023214">
    <property type="entry name" value="HAD_sf"/>
</dbReference>
<dbReference type="AlphaFoldDB" id="A0A1X7JNC0"/>
<name>A0A1X7JNC0_9BACT</name>
<evidence type="ECO:0000313" key="2">
    <source>
        <dbReference type="Proteomes" id="UP000193355"/>
    </source>
</evidence>
<dbReference type="InterPro" id="IPR036412">
    <property type="entry name" value="HAD-like_sf"/>
</dbReference>
<gene>
    <name evidence="1" type="ORF">SAMN06275492_11348</name>
</gene>
<protein>
    <submittedName>
        <fullName evidence="1">Haloacid dehalogenase superfamily, subfamily IA, variant 3 with third motif having DD or ED</fullName>
    </submittedName>
</protein>
<dbReference type="STRING" id="561720.SAMN06275492_11348"/>